<evidence type="ECO:0000313" key="3">
    <source>
        <dbReference type="Proteomes" id="UP000308014"/>
    </source>
</evidence>
<feature type="region of interest" description="Disordered" evidence="1">
    <location>
        <begin position="92"/>
        <end position="138"/>
    </location>
</feature>
<organism evidence="2 3">
    <name type="scientific">Aureobasidium pullulans</name>
    <name type="common">Black yeast</name>
    <name type="synonym">Pullularia pullulans</name>
    <dbReference type="NCBI Taxonomy" id="5580"/>
    <lineage>
        <taxon>Eukaryota</taxon>
        <taxon>Fungi</taxon>
        <taxon>Dikarya</taxon>
        <taxon>Ascomycota</taxon>
        <taxon>Pezizomycotina</taxon>
        <taxon>Dothideomycetes</taxon>
        <taxon>Dothideomycetidae</taxon>
        <taxon>Dothideales</taxon>
        <taxon>Saccotheciaceae</taxon>
        <taxon>Aureobasidium</taxon>
    </lineage>
</organism>
<feature type="compositionally biased region" description="Polar residues" evidence="1">
    <location>
        <begin position="93"/>
        <end position="105"/>
    </location>
</feature>
<dbReference type="AlphaFoldDB" id="A0A4S8VAN2"/>
<feature type="region of interest" description="Disordered" evidence="1">
    <location>
        <begin position="1"/>
        <end position="24"/>
    </location>
</feature>
<dbReference type="EMBL" id="QZAJ01000637">
    <property type="protein sequence ID" value="THW08198.1"/>
    <property type="molecule type" value="Genomic_DNA"/>
</dbReference>
<name>A0A4S8VAN2_AURPU</name>
<accession>A0A4S8VAN2</accession>
<dbReference type="Proteomes" id="UP000308014">
    <property type="component" value="Unassembled WGS sequence"/>
</dbReference>
<feature type="compositionally biased region" description="Basic and acidic residues" evidence="1">
    <location>
        <begin position="106"/>
        <end position="115"/>
    </location>
</feature>
<reference evidence="2 3" key="1">
    <citation type="submission" date="2018-10" db="EMBL/GenBank/DDBJ databases">
        <title>Fifty Aureobasidium pullulans genomes reveal a recombining polyextremotolerant generalist.</title>
        <authorList>
            <person name="Gostincar C."/>
            <person name="Turk M."/>
            <person name="Zajc J."/>
            <person name="Gunde-Cimerman N."/>
        </authorList>
    </citation>
    <scope>NUCLEOTIDE SEQUENCE [LARGE SCALE GENOMIC DNA]</scope>
    <source>
        <strain evidence="2 3">EXF-11318</strain>
    </source>
</reference>
<evidence type="ECO:0000256" key="1">
    <source>
        <dbReference type="SAM" id="MobiDB-lite"/>
    </source>
</evidence>
<comment type="caution">
    <text evidence="2">The sequence shown here is derived from an EMBL/GenBank/DDBJ whole genome shotgun (WGS) entry which is preliminary data.</text>
</comment>
<evidence type="ECO:0000313" key="2">
    <source>
        <dbReference type="EMBL" id="THW08198.1"/>
    </source>
</evidence>
<sequence length="138" mass="14771">MATASSNNNTSTANPSTTNTPTPTIAQTTLINSLDTTAHDCIIMYPSRKALKAALVGPTDAELDAFGINIDKKVEDVKERWMGEGLRGAGKVLSSSGCGNQASRNLQERMDRTFGDDGDDGDNDSYKGNSKVLMEKRL</sequence>
<protein>
    <submittedName>
        <fullName evidence="2">Uncharacterized protein</fullName>
    </submittedName>
</protein>
<gene>
    <name evidence="2" type="ORF">D6D24_09393</name>
</gene>
<proteinExistence type="predicted"/>